<dbReference type="PANTHER" id="PTHR31286:SF99">
    <property type="entry name" value="DUF4283 DOMAIN-CONTAINING PROTEIN"/>
    <property type="match status" value="1"/>
</dbReference>
<proteinExistence type="predicted"/>
<keyword evidence="3" id="KW-1185">Reference proteome</keyword>
<dbReference type="OMA" id="ITESIWI"/>
<dbReference type="Proteomes" id="UP000594263">
    <property type="component" value="Unplaced"/>
</dbReference>
<evidence type="ECO:0000313" key="2">
    <source>
        <dbReference type="EnsemblPlants" id="Kaladp0062s0243.1.v1.1.CDS.1"/>
    </source>
</evidence>
<dbReference type="AlphaFoldDB" id="A0A7N0UGP0"/>
<protein>
    <recommendedName>
        <fullName evidence="1">DUF4283 domain-containing protein</fullName>
    </recommendedName>
</protein>
<sequence length="233" mass="26869">MQRWQRLLGTYYDGMHPIPEVPRVGRSYVDAVGTSRDSKCLFVDIPLVRWRIQLKDGVPLVAFTDAEVCPTYRSMEHVVVLKFSPDRPRLEEIREFIQVNWPLRLQPVVGALDGKHALLICAGEEDVTEILECDSNRMGNALFRTFRWMPGFLVKAEPSSMVAWTRLHGLDSCFYRNSFLREVCLGVESFLKADERTLCLQNPAVARVCMEIDLKNPLVQGFRVSARRRLQWI</sequence>
<dbReference type="EnsemblPlants" id="Kaladp0062s0243.1.v1.1">
    <property type="protein sequence ID" value="Kaladp0062s0243.1.v1.1.CDS.1"/>
    <property type="gene ID" value="Kaladp0062s0243.v1.1"/>
</dbReference>
<reference evidence="2" key="1">
    <citation type="submission" date="2021-01" db="UniProtKB">
        <authorList>
            <consortium name="EnsemblPlants"/>
        </authorList>
    </citation>
    <scope>IDENTIFICATION</scope>
</reference>
<dbReference type="InterPro" id="IPR040256">
    <property type="entry name" value="At4g02000-like"/>
</dbReference>
<dbReference type="PANTHER" id="PTHR31286">
    <property type="entry name" value="GLYCINE-RICH CELL WALL STRUCTURAL PROTEIN 1.8-LIKE"/>
    <property type="match status" value="1"/>
</dbReference>
<dbReference type="Pfam" id="PF14111">
    <property type="entry name" value="DUF4283"/>
    <property type="match status" value="1"/>
</dbReference>
<feature type="domain" description="DUF4283" evidence="1">
    <location>
        <begin position="75"/>
        <end position="152"/>
    </location>
</feature>
<accession>A0A7N0UGP0</accession>
<dbReference type="Gramene" id="Kaladp0062s0243.1.v1.1">
    <property type="protein sequence ID" value="Kaladp0062s0243.1.v1.1.CDS.1"/>
    <property type="gene ID" value="Kaladp0062s0243.v1.1"/>
</dbReference>
<evidence type="ECO:0000313" key="3">
    <source>
        <dbReference type="Proteomes" id="UP000594263"/>
    </source>
</evidence>
<dbReference type="InterPro" id="IPR025558">
    <property type="entry name" value="DUF4283"/>
</dbReference>
<name>A0A7N0UGP0_KALFE</name>
<organism evidence="2 3">
    <name type="scientific">Kalanchoe fedtschenkoi</name>
    <name type="common">Lavender scallops</name>
    <name type="synonym">South American air plant</name>
    <dbReference type="NCBI Taxonomy" id="63787"/>
    <lineage>
        <taxon>Eukaryota</taxon>
        <taxon>Viridiplantae</taxon>
        <taxon>Streptophyta</taxon>
        <taxon>Embryophyta</taxon>
        <taxon>Tracheophyta</taxon>
        <taxon>Spermatophyta</taxon>
        <taxon>Magnoliopsida</taxon>
        <taxon>eudicotyledons</taxon>
        <taxon>Gunneridae</taxon>
        <taxon>Pentapetalae</taxon>
        <taxon>Saxifragales</taxon>
        <taxon>Crassulaceae</taxon>
        <taxon>Kalanchoe</taxon>
    </lineage>
</organism>
<evidence type="ECO:0000259" key="1">
    <source>
        <dbReference type="Pfam" id="PF14111"/>
    </source>
</evidence>